<dbReference type="STRING" id="1441469.A0A225AE00"/>
<feature type="transmembrane region" description="Helical" evidence="6">
    <location>
        <begin position="136"/>
        <end position="156"/>
    </location>
</feature>
<feature type="transmembrane region" description="Helical" evidence="6">
    <location>
        <begin position="68"/>
        <end position="93"/>
    </location>
</feature>
<sequence>MIRFLKKKYDQTHRQLPPETITRENEEKKQSCPHLQQQQGSEITTAETTECQFCKQEKRHALIYRLKLMAGLLLPFTLASLDLTIVASSTPFIASYFDKLDQLDWIVTAYTLTSTTFIPTFGQLADVFGRHAALQLSMGLMVVGSTLAAAAQTWGMLLLGRALQGTSAAGIMNIIVIVLADKVSLEENAKNNTVFTLVAGISYSVGPVVGGYLTNASWRYVFVISIPIAFVSHFIIYFLLYDELVEGTHLKRGAKWSWSTFAQGLATIDLGGSVLFIFGIGLIILGTTWGGSTYSWTSAAVLAPIIVGGVCFVLFFVYEYLLEPGNLLSNAFPRQVAMVPFAMYAVFYYISVYFIVAEGYSASQSGVNLLYYIPGMGAGAYIAMFMCNAWPAQTFFTLLAGTIQETVGLAVLTWAMHSGNNSVIKGVMVLAGAGTACRFMPMTLHVAGIWPKNIAPAMSLMRFAQPFGGTLALTIMGSVFNNKFAFDDSSSNSGLSSINVHDTSSLDSISSLPENIQQIVRTTGKNAAMWAFIAILPIMGISLVASLFLGNVWIKPKRKIEQLPPGTSEVIYVPYLYAILRGNLDSYKRISKPLATQEKLQHTQRASGASDIELLPR</sequence>
<feature type="region of interest" description="Disordered" evidence="5">
    <location>
        <begin position="15"/>
        <end position="43"/>
    </location>
</feature>
<feature type="compositionally biased region" description="Basic and acidic residues" evidence="5">
    <location>
        <begin position="21"/>
        <end position="30"/>
    </location>
</feature>
<dbReference type="AlphaFoldDB" id="A0A225AE00"/>
<feature type="transmembrane region" description="Helical" evidence="6">
    <location>
        <begin position="394"/>
        <end position="415"/>
    </location>
</feature>
<comment type="subcellular location">
    <subcellularLocation>
        <location evidence="1">Membrane</location>
        <topology evidence="1">Multi-pass membrane protein</topology>
    </subcellularLocation>
</comment>
<keyword evidence="3 6" id="KW-1133">Transmembrane helix</keyword>
<evidence type="ECO:0000256" key="3">
    <source>
        <dbReference type="ARBA" id="ARBA00022989"/>
    </source>
</evidence>
<feature type="transmembrane region" description="Helical" evidence="6">
    <location>
        <begin position="463"/>
        <end position="480"/>
    </location>
</feature>
<feature type="transmembrane region" description="Helical" evidence="6">
    <location>
        <begin position="339"/>
        <end position="357"/>
    </location>
</feature>
<dbReference type="InterPro" id="IPR020846">
    <property type="entry name" value="MFS_dom"/>
</dbReference>
<evidence type="ECO:0000256" key="5">
    <source>
        <dbReference type="SAM" id="MobiDB-lite"/>
    </source>
</evidence>
<comment type="caution">
    <text evidence="8">The sequence shown here is derived from an EMBL/GenBank/DDBJ whole genome shotgun (WGS) entry which is preliminary data.</text>
</comment>
<keyword evidence="2 6" id="KW-0812">Transmembrane</keyword>
<dbReference type="InterPro" id="IPR011701">
    <property type="entry name" value="MFS"/>
</dbReference>
<feature type="transmembrane region" description="Helical" evidence="6">
    <location>
        <begin position="162"/>
        <end position="180"/>
    </location>
</feature>
<proteinExistence type="predicted"/>
<feature type="transmembrane region" description="Helical" evidence="6">
    <location>
        <begin position="530"/>
        <end position="554"/>
    </location>
</feature>
<evidence type="ECO:0000256" key="2">
    <source>
        <dbReference type="ARBA" id="ARBA00022692"/>
    </source>
</evidence>
<organism evidence="8 9">
    <name type="scientific">Talaromyces atroroseus</name>
    <dbReference type="NCBI Taxonomy" id="1441469"/>
    <lineage>
        <taxon>Eukaryota</taxon>
        <taxon>Fungi</taxon>
        <taxon>Dikarya</taxon>
        <taxon>Ascomycota</taxon>
        <taxon>Pezizomycotina</taxon>
        <taxon>Eurotiomycetes</taxon>
        <taxon>Eurotiomycetidae</taxon>
        <taxon>Eurotiales</taxon>
        <taxon>Trichocomaceae</taxon>
        <taxon>Talaromyces</taxon>
        <taxon>Talaromyces sect. Trachyspermi</taxon>
    </lineage>
</organism>
<dbReference type="GO" id="GO:0005886">
    <property type="term" value="C:plasma membrane"/>
    <property type="evidence" value="ECO:0007669"/>
    <property type="project" value="TreeGrafter"/>
</dbReference>
<feature type="transmembrane region" description="Helical" evidence="6">
    <location>
        <begin position="261"/>
        <end position="284"/>
    </location>
</feature>
<evidence type="ECO:0000259" key="7">
    <source>
        <dbReference type="PROSITE" id="PS50850"/>
    </source>
</evidence>
<evidence type="ECO:0000256" key="1">
    <source>
        <dbReference type="ARBA" id="ARBA00004141"/>
    </source>
</evidence>
<dbReference type="GO" id="GO:0022857">
    <property type="term" value="F:transmembrane transporter activity"/>
    <property type="evidence" value="ECO:0007669"/>
    <property type="project" value="InterPro"/>
</dbReference>
<feature type="transmembrane region" description="Helical" evidence="6">
    <location>
        <begin position="220"/>
        <end position="240"/>
    </location>
</feature>
<name>A0A225AE00_TALAT</name>
<keyword evidence="4 6" id="KW-0472">Membrane</keyword>
<dbReference type="SUPFAM" id="SSF103473">
    <property type="entry name" value="MFS general substrate transporter"/>
    <property type="match status" value="2"/>
</dbReference>
<dbReference type="PROSITE" id="PS50850">
    <property type="entry name" value="MFS"/>
    <property type="match status" value="1"/>
</dbReference>
<evidence type="ECO:0000313" key="8">
    <source>
        <dbReference type="EMBL" id="OKL59442.1"/>
    </source>
</evidence>
<dbReference type="InterPro" id="IPR036259">
    <property type="entry name" value="MFS_trans_sf"/>
</dbReference>
<dbReference type="PANTHER" id="PTHR23501">
    <property type="entry name" value="MAJOR FACILITATOR SUPERFAMILY"/>
    <property type="match status" value="1"/>
</dbReference>
<keyword evidence="9" id="KW-1185">Reference proteome</keyword>
<feature type="transmembrane region" description="Helical" evidence="6">
    <location>
        <begin position="369"/>
        <end position="387"/>
    </location>
</feature>
<feature type="transmembrane region" description="Helical" evidence="6">
    <location>
        <begin position="105"/>
        <end position="124"/>
    </location>
</feature>
<reference evidence="8 9" key="1">
    <citation type="submission" date="2015-06" db="EMBL/GenBank/DDBJ databases">
        <title>Talaromyces atroroseus IBT 11181 draft genome.</title>
        <authorList>
            <person name="Rasmussen K.B."/>
            <person name="Rasmussen S."/>
            <person name="Petersen B."/>
            <person name="Sicheritz-Ponten T."/>
            <person name="Mortensen U.H."/>
            <person name="Thrane U."/>
        </authorList>
    </citation>
    <scope>NUCLEOTIDE SEQUENCE [LARGE SCALE GENOMIC DNA]</scope>
    <source>
        <strain evidence="8 9">IBT 11181</strain>
    </source>
</reference>
<dbReference type="EMBL" id="LFMY01000007">
    <property type="protein sequence ID" value="OKL59442.1"/>
    <property type="molecule type" value="Genomic_DNA"/>
</dbReference>
<dbReference type="Pfam" id="PF07690">
    <property type="entry name" value="MFS_1"/>
    <property type="match status" value="1"/>
</dbReference>
<feature type="compositionally biased region" description="Polar residues" evidence="5">
    <location>
        <begin position="33"/>
        <end position="43"/>
    </location>
</feature>
<dbReference type="OrthoDB" id="6770063at2759"/>
<dbReference type="PANTHER" id="PTHR23501:SF39">
    <property type="entry name" value="MULTIDRUG TRANSPORTER, PUTATIVE (AFU_ORTHOLOGUE AFUA_1G05010)-RELATED"/>
    <property type="match status" value="1"/>
</dbReference>
<protein>
    <recommendedName>
        <fullName evidence="7">Major facilitator superfamily (MFS) profile domain-containing protein</fullName>
    </recommendedName>
</protein>
<evidence type="ECO:0000256" key="6">
    <source>
        <dbReference type="SAM" id="Phobius"/>
    </source>
</evidence>
<evidence type="ECO:0000256" key="4">
    <source>
        <dbReference type="ARBA" id="ARBA00023136"/>
    </source>
</evidence>
<dbReference type="GeneID" id="31005057"/>
<dbReference type="Proteomes" id="UP000214365">
    <property type="component" value="Unassembled WGS sequence"/>
</dbReference>
<evidence type="ECO:0000313" key="9">
    <source>
        <dbReference type="Proteomes" id="UP000214365"/>
    </source>
</evidence>
<dbReference type="RefSeq" id="XP_020119563.1">
    <property type="nucleotide sequence ID" value="XM_020267608.1"/>
</dbReference>
<accession>A0A225AE00</accession>
<feature type="domain" description="Major facilitator superfamily (MFS) profile" evidence="7">
    <location>
        <begin position="68"/>
        <end position="554"/>
    </location>
</feature>
<feature type="transmembrane region" description="Helical" evidence="6">
    <location>
        <begin position="296"/>
        <end position="318"/>
    </location>
</feature>
<dbReference type="Gene3D" id="1.20.1250.20">
    <property type="entry name" value="MFS general substrate transporter like domains"/>
    <property type="match status" value="1"/>
</dbReference>
<feature type="transmembrane region" description="Helical" evidence="6">
    <location>
        <begin position="427"/>
        <end position="451"/>
    </location>
</feature>
<gene>
    <name evidence="8" type="ORF">UA08_05301</name>
</gene>
<feature type="transmembrane region" description="Helical" evidence="6">
    <location>
        <begin position="192"/>
        <end position="214"/>
    </location>
</feature>